<dbReference type="SUPFAM" id="SSF48208">
    <property type="entry name" value="Six-hairpin glycosidases"/>
    <property type="match status" value="1"/>
</dbReference>
<sequence length="521" mass="60646">MTNRGMKDQPRMLLMTLVCLTMFSISFAQEKNLILNNTLLKEEVQYYNSIDGEAVVNYVSNKDSYDWLLKNIPLFECPDSVLQRTYYYRWWSFRKHLKQTPDGFIFTEFIEPVSHAGKYNAISCALGHHIYEARWLKDQQYINQYIDFWLTKEPTYKPSKFHSFSSWLSDAVYGLYLVNHNDGQLAKWFPLLDKDYERWEGERQLSTGMFWQYDVKDGMEESVSGGRRIQNRRPSINSYMYGNAKALAKMASLFHNDSLTVKYDLKKEKLKRLVLDSLWDDTGKFFRTRHPDGTLAAREAIGFIPWYFDLPNDEATYGKAWLQLEDTAGFNAPWGITTAERREPTFRTRGSGQSCEWDGAVWPFATTQTLKALANFLTEYKQNKQIDQSIFYEKLHQYALSHQKNGQPYIGEYQDEKTGYWLKGDNPRSSFYNHSGFCDLIINDLVGLKPMAGDGILIKPLIPQNLWDWFCLDNIPYHGHILTIVWDKTGNKYGKGKGLQLFADGRKIASSKKLDSLKAKL</sequence>
<dbReference type="InterPro" id="IPR005194">
    <property type="entry name" value="Glyco_hydro_65_C"/>
</dbReference>
<dbReference type="RefSeq" id="WP_238383815.1">
    <property type="nucleotide sequence ID" value="NZ_FOAF01000005.1"/>
</dbReference>
<dbReference type="Pfam" id="PF03633">
    <property type="entry name" value="Glyco_hydro_65C"/>
    <property type="match status" value="1"/>
</dbReference>
<dbReference type="Gene3D" id="1.50.10.10">
    <property type="match status" value="1"/>
</dbReference>
<dbReference type="AlphaFoldDB" id="A0A1H7U351"/>
<name>A0A1H7U351_OLID1</name>
<dbReference type="InterPro" id="IPR008928">
    <property type="entry name" value="6-hairpin_glycosidase_sf"/>
</dbReference>
<reference evidence="4" key="1">
    <citation type="submission" date="2016-10" db="EMBL/GenBank/DDBJ databases">
        <authorList>
            <person name="Varghese N."/>
            <person name="Submissions S."/>
        </authorList>
    </citation>
    <scope>NUCLEOTIDE SEQUENCE [LARGE SCALE GENOMIC DNA]</scope>
    <source>
        <strain evidence="4">DSM 18733</strain>
    </source>
</reference>
<dbReference type="STRING" id="407022.SAMN05661044_03692"/>
<dbReference type="Proteomes" id="UP000199421">
    <property type="component" value="Unassembled WGS sequence"/>
</dbReference>
<evidence type="ECO:0000313" key="4">
    <source>
        <dbReference type="Proteomes" id="UP000199421"/>
    </source>
</evidence>
<feature type="domain" description="Mannosylglycerate hydrolase MGH1-like glycoside hydrolase" evidence="2">
    <location>
        <begin position="118"/>
        <end position="435"/>
    </location>
</feature>
<dbReference type="InterPro" id="IPR054491">
    <property type="entry name" value="MGH1-like_GH"/>
</dbReference>
<evidence type="ECO:0000313" key="3">
    <source>
        <dbReference type="EMBL" id="SEL90677.1"/>
    </source>
</evidence>
<dbReference type="EMBL" id="FOAF01000005">
    <property type="protein sequence ID" value="SEL90677.1"/>
    <property type="molecule type" value="Genomic_DNA"/>
</dbReference>
<keyword evidence="4" id="KW-1185">Reference proteome</keyword>
<dbReference type="InterPro" id="IPR012341">
    <property type="entry name" value="6hp_glycosidase-like_sf"/>
</dbReference>
<feature type="domain" description="Glycoside hydrolase family 65 C-terminal" evidence="1">
    <location>
        <begin position="453"/>
        <end position="508"/>
    </location>
</feature>
<proteinExistence type="predicted"/>
<protein>
    <recommendedName>
        <fullName evidence="5">Trehalase</fullName>
    </recommendedName>
</protein>
<evidence type="ECO:0000259" key="1">
    <source>
        <dbReference type="Pfam" id="PF03633"/>
    </source>
</evidence>
<dbReference type="GO" id="GO:0005975">
    <property type="term" value="P:carbohydrate metabolic process"/>
    <property type="evidence" value="ECO:0007669"/>
    <property type="project" value="InterPro"/>
</dbReference>
<accession>A0A1H7U351</accession>
<dbReference type="Pfam" id="PF22422">
    <property type="entry name" value="MGH1-like_GH"/>
    <property type="match status" value="1"/>
</dbReference>
<organism evidence="3 4">
    <name type="scientific">Olivibacter domesticus</name>
    <name type="common">Pseudosphingobacterium domesticum</name>
    <dbReference type="NCBI Taxonomy" id="407022"/>
    <lineage>
        <taxon>Bacteria</taxon>
        <taxon>Pseudomonadati</taxon>
        <taxon>Bacteroidota</taxon>
        <taxon>Sphingobacteriia</taxon>
        <taxon>Sphingobacteriales</taxon>
        <taxon>Sphingobacteriaceae</taxon>
        <taxon>Olivibacter</taxon>
    </lineage>
</organism>
<evidence type="ECO:0000259" key="2">
    <source>
        <dbReference type="Pfam" id="PF22422"/>
    </source>
</evidence>
<gene>
    <name evidence="3" type="ORF">SAMN05661044_03692</name>
</gene>
<evidence type="ECO:0008006" key="5">
    <source>
        <dbReference type="Google" id="ProtNLM"/>
    </source>
</evidence>